<feature type="transmembrane region" description="Helical" evidence="1">
    <location>
        <begin position="21"/>
        <end position="42"/>
    </location>
</feature>
<dbReference type="InterPro" id="IPR017195">
    <property type="entry name" value="ABC_thiamin-permease_prd"/>
</dbReference>
<reference evidence="2 3" key="1">
    <citation type="submission" date="2019-07" db="EMBL/GenBank/DDBJ databases">
        <title>Quadrisphaera sp. strain DD2A genome sequencing and assembly.</title>
        <authorList>
            <person name="Kim I."/>
        </authorList>
    </citation>
    <scope>NUCLEOTIDE SEQUENCE [LARGE SCALE GENOMIC DNA]</scope>
    <source>
        <strain evidence="2 3">DD2A</strain>
    </source>
</reference>
<dbReference type="RefSeq" id="WP_147926466.1">
    <property type="nucleotide sequence ID" value="NZ_VKAC01000006.1"/>
</dbReference>
<gene>
    <name evidence="2" type="ORF">FMM08_11310</name>
</gene>
<dbReference type="EMBL" id="VKAC01000006">
    <property type="protein sequence ID" value="TXR56034.1"/>
    <property type="molecule type" value="Genomic_DNA"/>
</dbReference>
<keyword evidence="1" id="KW-0812">Transmembrane</keyword>
<sequence length="272" mass="27882">MSTTEKHHGPTDGSPRAGSRASTVATLLLATAVVVVSALVWWGPVWFSALDDTGGEAAPQPLVGVLALVLGLLAIVGWRTAPRRSWRVVDIVVASVLGVAMGLVFTVWNLGWTPISNALAFFPPASALLVGVWLSAGVVGGLVIRKPGAAVFVELVAAVVSALVGNQWGFATVWYGLLQGLGAEVVLAVLLYRQWGVVAGIGAGAGAGVVVGILDTVLYYPEFVVGWKVAYVAFAIASGIVIAGLGGWALTRALARTGALAPLASGRNAQRV</sequence>
<accession>A0A5C8ZEV3</accession>
<evidence type="ECO:0000313" key="2">
    <source>
        <dbReference type="EMBL" id="TXR56034.1"/>
    </source>
</evidence>
<feature type="transmembrane region" description="Helical" evidence="1">
    <location>
        <begin position="231"/>
        <end position="250"/>
    </location>
</feature>
<feature type="transmembrane region" description="Helical" evidence="1">
    <location>
        <begin position="151"/>
        <end position="168"/>
    </location>
</feature>
<name>A0A5C8ZEV3_9ACTN</name>
<feature type="transmembrane region" description="Helical" evidence="1">
    <location>
        <begin position="197"/>
        <end position="219"/>
    </location>
</feature>
<feature type="transmembrane region" description="Helical" evidence="1">
    <location>
        <begin position="88"/>
        <end position="108"/>
    </location>
</feature>
<feature type="transmembrane region" description="Helical" evidence="1">
    <location>
        <begin position="120"/>
        <end position="144"/>
    </location>
</feature>
<proteinExistence type="predicted"/>
<dbReference type="OrthoDB" id="8017424at2"/>
<evidence type="ECO:0000313" key="3">
    <source>
        <dbReference type="Proteomes" id="UP000321234"/>
    </source>
</evidence>
<organism evidence="2 3">
    <name type="scientific">Quadrisphaera setariae</name>
    <dbReference type="NCBI Taxonomy" id="2593304"/>
    <lineage>
        <taxon>Bacteria</taxon>
        <taxon>Bacillati</taxon>
        <taxon>Actinomycetota</taxon>
        <taxon>Actinomycetes</taxon>
        <taxon>Kineosporiales</taxon>
        <taxon>Kineosporiaceae</taxon>
        <taxon>Quadrisphaera</taxon>
    </lineage>
</organism>
<evidence type="ECO:0000256" key="1">
    <source>
        <dbReference type="SAM" id="Phobius"/>
    </source>
</evidence>
<feature type="transmembrane region" description="Helical" evidence="1">
    <location>
        <begin position="62"/>
        <end position="81"/>
    </location>
</feature>
<evidence type="ECO:0008006" key="4">
    <source>
        <dbReference type="Google" id="ProtNLM"/>
    </source>
</evidence>
<dbReference type="Pfam" id="PF09819">
    <property type="entry name" value="ABC_cobalt"/>
    <property type="match status" value="1"/>
</dbReference>
<protein>
    <recommendedName>
        <fullName evidence="4">Energy-coupling factor transport system substrate-specific component</fullName>
    </recommendedName>
</protein>
<keyword evidence="3" id="KW-1185">Reference proteome</keyword>
<dbReference type="AlphaFoldDB" id="A0A5C8ZEV3"/>
<keyword evidence="1" id="KW-1133">Transmembrane helix</keyword>
<keyword evidence="1" id="KW-0472">Membrane</keyword>
<comment type="caution">
    <text evidence="2">The sequence shown here is derived from an EMBL/GenBank/DDBJ whole genome shotgun (WGS) entry which is preliminary data.</text>
</comment>
<dbReference type="Proteomes" id="UP000321234">
    <property type="component" value="Unassembled WGS sequence"/>
</dbReference>
<feature type="transmembrane region" description="Helical" evidence="1">
    <location>
        <begin position="174"/>
        <end position="192"/>
    </location>
</feature>